<name>A0A5A8F0J5_9BACT</name>
<dbReference type="HAMAP" id="MF_00984">
    <property type="entry name" value="SSB"/>
    <property type="match status" value="1"/>
</dbReference>
<organism evidence="5 6">
    <name type="scientific">Deferribacter autotrophicus</name>
    <dbReference type="NCBI Taxonomy" id="500465"/>
    <lineage>
        <taxon>Bacteria</taxon>
        <taxon>Pseudomonadati</taxon>
        <taxon>Deferribacterota</taxon>
        <taxon>Deferribacteres</taxon>
        <taxon>Deferribacterales</taxon>
        <taxon>Deferribacteraceae</taxon>
        <taxon>Deferribacter</taxon>
    </lineage>
</organism>
<protein>
    <recommendedName>
        <fullName evidence="2 3">Single-stranded DNA-binding protein</fullName>
        <shortName evidence="2">SSB</shortName>
    </recommendedName>
</protein>
<dbReference type="Pfam" id="PF00436">
    <property type="entry name" value="SSB"/>
    <property type="match status" value="1"/>
</dbReference>
<dbReference type="GO" id="GO:0006260">
    <property type="term" value="P:DNA replication"/>
    <property type="evidence" value="ECO:0007669"/>
    <property type="project" value="UniProtKB-UniRule"/>
</dbReference>
<dbReference type="GO" id="GO:0006310">
    <property type="term" value="P:DNA recombination"/>
    <property type="evidence" value="ECO:0007669"/>
    <property type="project" value="UniProtKB-UniRule"/>
</dbReference>
<sequence>MMYFNKVVLLGNMTRNPEVRYIPGSGTPVATFGLAVNRKYKKDDESMTETCFVDVVAYSKLAEFIGEYTAKGMAILVEGRLSYRTWEQDGQKRSKHEIVAENIQLVWRKDKTTEESDLVEENDSDEFFDEDDIPF</sequence>
<dbReference type="PROSITE" id="PS50935">
    <property type="entry name" value="SSB"/>
    <property type="match status" value="1"/>
</dbReference>
<accession>A0A5A8F0J5</accession>
<proteinExistence type="inferred from homology"/>
<dbReference type="NCBIfam" id="TIGR00621">
    <property type="entry name" value="ssb"/>
    <property type="match status" value="1"/>
</dbReference>
<evidence type="ECO:0000313" key="5">
    <source>
        <dbReference type="EMBL" id="KAA0257539.1"/>
    </source>
</evidence>
<gene>
    <name evidence="5" type="primary">ssb</name>
    <name evidence="5" type="ORF">FHQ18_09355</name>
</gene>
<dbReference type="GO" id="GO:0003697">
    <property type="term" value="F:single-stranded DNA binding"/>
    <property type="evidence" value="ECO:0007669"/>
    <property type="project" value="UniProtKB-UniRule"/>
</dbReference>
<evidence type="ECO:0000256" key="4">
    <source>
        <dbReference type="SAM" id="MobiDB-lite"/>
    </source>
</evidence>
<dbReference type="OrthoDB" id="9809878at2"/>
<keyword evidence="2" id="KW-0233">DNA recombination</keyword>
<dbReference type="InterPro" id="IPR012340">
    <property type="entry name" value="NA-bd_OB-fold"/>
</dbReference>
<dbReference type="AlphaFoldDB" id="A0A5A8F0J5"/>
<evidence type="ECO:0000313" key="6">
    <source>
        <dbReference type="Proteomes" id="UP000322876"/>
    </source>
</evidence>
<dbReference type="EMBL" id="VFJB01000007">
    <property type="protein sequence ID" value="KAA0257539.1"/>
    <property type="molecule type" value="Genomic_DNA"/>
</dbReference>
<keyword evidence="2" id="KW-0235">DNA replication</keyword>
<keyword evidence="6" id="KW-1185">Reference proteome</keyword>
<feature type="short sequence motif" description="Important for interaction with partner proteins" evidence="2">
    <location>
        <begin position="130"/>
        <end position="135"/>
    </location>
</feature>
<feature type="compositionally biased region" description="Acidic residues" evidence="4">
    <location>
        <begin position="115"/>
        <end position="135"/>
    </location>
</feature>
<dbReference type="GO" id="GO:0006281">
    <property type="term" value="P:DNA repair"/>
    <property type="evidence" value="ECO:0007669"/>
    <property type="project" value="UniProtKB-UniRule"/>
</dbReference>
<comment type="caution">
    <text evidence="5">The sequence shown here is derived from an EMBL/GenBank/DDBJ whole genome shotgun (WGS) entry which is preliminary data.</text>
</comment>
<evidence type="ECO:0000256" key="1">
    <source>
        <dbReference type="ARBA" id="ARBA00023125"/>
    </source>
</evidence>
<reference evidence="5 6" key="1">
    <citation type="submission" date="2019-06" db="EMBL/GenBank/DDBJ databases">
        <title>Genomic insights into carbon and energy metabolism of Deferribacter autotrophicus revealed new metabolic traits in the phylum Deferribacteres.</title>
        <authorList>
            <person name="Slobodkin A.I."/>
            <person name="Slobodkina G.B."/>
            <person name="Allioux M."/>
            <person name="Alain K."/>
            <person name="Jebbar M."/>
            <person name="Shadrin V."/>
            <person name="Kublanov I.V."/>
            <person name="Toshchakov S.V."/>
            <person name="Bonch-Osmolovskaya E.A."/>
        </authorList>
    </citation>
    <scope>NUCLEOTIDE SEQUENCE [LARGE SCALE GENOMIC DNA]</scope>
    <source>
        <strain evidence="5 6">SL50</strain>
    </source>
</reference>
<evidence type="ECO:0000256" key="3">
    <source>
        <dbReference type="PIRNR" id="PIRNR002070"/>
    </source>
</evidence>
<comment type="function">
    <text evidence="2">Plays an important role in DNA replication, recombination and repair. Binds to ssDNA and to an array of partner proteins to recruit them to their sites of action during DNA metabolism.</text>
</comment>
<dbReference type="GO" id="GO:0009295">
    <property type="term" value="C:nucleoid"/>
    <property type="evidence" value="ECO:0007669"/>
    <property type="project" value="TreeGrafter"/>
</dbReference>
<keyword evidence="2" id="KW-0234">DNA repair</keyword>
<comment type="caution">
    <text evidence="2">Lacks conserved residue(s) required for the propagation of feature annotation.</text>
</comment>
<evidence type="ECO:0000256" key="2">
    <source>
        <dbReference type="HAMAP-Rule" id="MF_00984"/>
    </source>
</evidence>
<comment type="subunit">
    <text evidence="2">Homotetramer.</text>
</comment>
<feature type="region of interest" description="Disordered" evidence="4">
    <location>
        <begin position="113"/>
        <end position="135"/>
    </location>
</feature>
<dbReference type="PANTHER" id="PTHR10302">
    <property type="entry name" value="SINGLE-STRANDED DNA-BINDING PROTEIN"/>
    <property type="match status" value="1"/>
</dbReference>
<dbReference type="Proteomes" id="UP000322876">
    <property type="component" value="Unassembled WGS sequence"/>
</dbReference>
<dbReference type="SUPFAM" id="SSF50249">
    <property type="entry name" value="Nucleic acid-binding proteins"/>
    <property type="match status" value="1"/>
</dbReference>
<dbReference type="InterPro" id="IPR000424">
    <property type="entry name" value="Primosome_PriB/ssb"/>
</dbReference>
<keyword evidence="1 2" id="KW-0238">DNA-binding</keyword>
<dbReference type="PANTHER" id="PTHR10302:SF27">
    <property type="entry name" value="SINGLE-STRANDED DNA-BINDING PROTEIN"/>
    <property type="match status" value="1"/>
</dbReference>
<dbReference type="PIRSF" id="PIRSF002070">
    <property type="entry name" value="SSB"/>
    <property type="match status" value="1"/>
</dbReference>
<dbReference type="CDD" id="cd04496">
    <property type="entry name" value="SSB_OBF"/>
    <property type="match status" value="1"/>
</dbReference>
<dbReference type="Gene3D" id="2.40.50.140">
    <property type="entry name" value="Nucleic acid-binding proteins"/>
    <property type="match status" value="1"/>
</dbReference>
<keyword evidence="2" id="KW-0227">DNA damage</keyword>
<dbReference type="InterPro" id="IPR011344">
    <property type="entry name" value="ssDNA-bd"/>
</dbReference>